<dbReference type="InterPro" id="IPR048254">
    <property type="entry name" value="CDP_ALCOHOL_P_TRANSF_CS"/>
</dbReference>
<name>A0A1I6DDG3_9FIRM</name>
<feature type="transmembrane region" description="Helical" evidence="16">
    <location>
        <begin position="20"/>
        <end position="42"/>
    </location>
</feature>
<evidence type="ECO:0000256" key="7">
    <source>
        <dbReference type="ARBA" id="ARBA00022679"/>
    </source>
</evidence>
<evidence type="ECO:0000256" key="13">
    <source>
        <dbReference type="ARBA" id="ARBA00023264"/>
    </source>
</evidence>
<dbReference type="InterPro" id="IPR050324">
    <property type="entry name" value="CDP-alcohol_PTase-I"/>
</dbReference>
<keyword evidence="6" id="KW-0444">Lipid biosynthesis</keyword>
<organism evidence="17 18">
    <name type="scientific">Desulfoscipio geothermicus DSM 3669</name>
    <dbReference type="NCBI Taxonomy" id="1121426"/>
    <lineage>
        <taxon>Bacteria</taxon>
        <taxon>Bacillati</taxon>
        <taxon>Bacillota</taxon>
        <taxon>Clostridia</taxon>
        <taxon>Eubacteriales</taxon>
        <taxon>Desulfallaceae</taxon>
        <taxon>Desulfoscipio</taxon>
    </lineage>
</organism>
<dbReference type="EMBL" id="FOYM01000009">
    <property type="protein sequence ID" value="SFR03520.1"/>
    <property type="molecule type" value="Genomic_DNA"/>
</dbReference>
<dbReference type="PROSITE" id="PS00379">
    <property type="entry name" value="CDP_ALCOHOL_P_TRANSF"/>
    <property type="match status" value="1"/>
</dbReference>
<dbReference type="InterPro" id="IPR000462">
    <property type="entry name" value="CDP-OH_P_trans"/>
</dbReference>
<dbReference type="PANTHER" id="PTHR14269">
    <property type="entry name" value="CDP-DIACYLGLYCEROL--GLYCEROL-3-PHOSPHATE 3-PHOSPHATIDYLTRANSFERASE-RELATED"/>
    <property type="match status" value="1"/>
</dbReference>
<dbReference type="InterPro" id="IPR004533">
    <property type="entry name" value="CDP-diaglyc--ser_O-PTrfase"/>
</dbReference>
<keyword evidence="9 16" id="KW-1133">Transmembrane helix</keyword>
<keyword evidence="8 16" id="KW-0812">Transmembrane</keyword>
<dbReference type="NCBIfam" id="TIGR00473">
    <property type="entry name" value="pssA"/>
    <property type="match status" value="1"/>
</dbReference>
<evidence type="ECO:0000256" key="6">
    <source>
        <dbReference type="ARBA" id="ARBA00022516"/>
    </source>
</evidence>
<evidence type="ECO:0000313" key="18">
    <source>
        <dbReference type="Proteomes" id="UP000199584"/>
    </source>
</evidence>
<proteinExistence type="inferred from homology"/>
<dbReference type="GO" id="GO:0012505">
    <property type="term" value="C:endomembrane system"/>
    <property type="evidence" value="ECO:0007669"/>
    <property type="project" value="UniProtKB-SubCell"/>
</dbReference>
<dbReference type="AlphaFoldDB" id="A0A1I6DDG3"/>
<keyword evidence="10" id="KW-0443">Lipid metabolism</keyword>
<dbReference type="Proteomes" id="UP000199584">
    <property type="component" value="Unassembled WGS sequence"/>
</dbReference>
<dbReference type="EC" id="2.7.8.8" evidence="4"/>
<evidence type="ECO:0000256" key="8">
    <source>
        <dbReference type="ARBA" id="ARBA00022692"/>
    </source>
</evidence>
<feature type="transmembrane region" description="Helical" evidence="16">
    <location>
        <begin position="143"/>
        <end position="160"/>
    </location>
</feature>
<dbReference type="GO" id="GO:0003882">
    <property type="term" value="F:CDP-diacylglycerol-serine O-phosphatidyltransferase activity"/>
    <property type="evidence" value="ECO:0007669"/>
    <property type="project" value="UniProtKB-EC"/>
</dbReference>
<gene>
    <name evidence="17" type="ORF">SAMN05660706_10944</name>
</gene>
<dbReference type="RefSeq" id="WP_092482746.1">
    <property type="nucleotide sequence ID" value="NZ_FOYM01000009.1"/>
</dbReference>
<dbReference type="PANTHER" id="PTHR14269:SF61">
    <property type="entry name" value="CDP-DIACYLGLYCEROL--SERINE O-PHOSPHATIDYLTRANSFERASE"/>
    <property type="match status" value="1"/>
</dbReference>
<protein>
    <recommendedName>
        <fullName evidence="5">CDP-diacylglycerol--serine O-phosphatidyltransferase</fullName>
        <ecNumber evidence="4">2.7.8.8</ecNumber>
    </recommendedName>
    <alternativeName>
        <fullName evidence="14">Phosphatidylserine synthase</fullName>
    </alternativeName>
</protein>
<accession>A0A1I6DDG3</accession>
<keyword evidence="12" id="KW-0594">Phospholipid biosynthesis</keyword>
<keyword evidence="11 16" id="KW-0472">Membrane</keyword>
<comment type="similarity">
    <text evidence="3 15">Belongs to the CDP-alcohol phosphatidyltransferase class-I family.</text>
</comment>
<evidence type="ECO:0000256" key="1">
    <source>
        <dbReference type="ARBA" id="ARBA00000287"/>
    </source>
</evidence>
<reference evidence="18" key="1">
    <citation type="submission" date="2016-10" db="EMBL/GenBank/DDBJ databases">
        <authorList>
            <person name="Varghese N."/>
            <person name="Submissions S."/>
        </authorList>
    </citation>
    <scope>NUCLEOTIDE SEQUENCE [LARGE SCALE GENOMIC DNA]</scope>
    <source>
        <strain evidence="18">DSM 3669</strain>
    </source>
</reference>
<evidence type="ECO:0000256" key="10">
    <source>
        <dbReference type="ARBA" id="ARBA00023098"/>
    </source>
</evidence>
<dbReference type="InterPro" id="IPR043130">
    <property type="entry name" value="CDP-OH_PTrfase_TM_dom"/>
</dbReference>
<evidence type="ECO:0000313" key="17">
    <source>
        <dbReference type="EMBL" id="SFR03520.1"/>
    </source>
</evidence>
<keyword evidence="13" id="KW-1208">Phospholipid metabolism</keyword>
<comment type="catalytic activity">
    <reaction evidence="1">
        <text>a CDP-1,2-diacyl-sn-glycerol + L-serine = a 1,2-diacyl-sn-glycero-3-phospho-L-serine + CMP + H(+)</text>
        <dbReference type="Rhea" id="RHEA:16913"/>
        <dbReference type="ChEBI" id="CHEBI:15378"/>
        <dbReference type="ChEBI" id="CHEBI:33384"/>
        <dbReference type="ChEBI" id="CHEBI:57262"/>
        <dbReference type="ChEBI" id="CHEBI:58332"/>
        <dbReference type="ChEBI" id="CHEBI:60377"/>
        <dbReference type="EC" id="2.7.8.8"/>
    </reaction>
</comment>
<evidence type="ECO:0000256" key="5">
    <source>
        <dbReference type="ARBA" id="ARBA00017171"/>
    </source>
</evidence>
<dbReference type="STRING" id="39060.SAMN05660706_10944"/>
<evidence type="ECO:0000256" key="4">
    <source>
        <dbReference type="ARBA" id="ARBA00013174"/>
    </source>
</evidence>
<comment type="subcellular location">
    <subcellularLocation>
        <location evidence="2">Endomembrane system</location>
        <topology evidence="2">Multi-pass membrane protein</topology>
    </subcellularLocation>
</comment>
<evidence type="ECO:0000256" key="12">
    <source>
        <dbReference type="ARBA" id="ARBA00023209"/>
    </source>
</evidence>
<sequence length="168" mass="18515">MINSLPNILTLCNINLGIGAIISAYYGYFSLAGLFIIIGAVFDRLDGQVARKYQLTSEMGKQLDSLADAITFGIAPAITIFMVSFTETAVLGFIATIIFVTCGVYRLARFNILNYTDIFVGLPITVAGFLMALLTLWQTRMGIHPYLVALGMMLLSYLMVCKYEIKKV</sequence>
<evidence type="ECO:0000256" key="11">
    <source>
        <dbReference type="ARBA" id="ARBA00023136"/>
    </source>
</evidence>
<keyword evidence="7 15" id="KW-0808">Transferase</keyword>
<evidence type="ECO:0000256" key="15">
    <source>
        <dbReference type="RuleBase" id="RU003750"/>
    </source>
</evidence>
<evidence type="ECO:0000256" key="16">
    <source>
        <dbReference type="SAM" id="Phobius"/>
    </source>
</evidence>
<dbReference type="OrthoDB" id="9777147at2"/>
<feature type="transmembrane region" description="Helical" evidence="16">
    <location>
        <begin position="63"/>
        <end position="83"/>
    </location>
</feature>
<evidence type="ECO:0000256" key="14">
    <source>
        <dbReference type="ARBA" id="ARBA00032361"/>
    </source>
</evidence>
<feature type="transmembrane region" description="Helical" evidence="16">
    <location>
        <begin position="89"/>
        <end position="108"/>
    </location>
</feature>
<dbReference type="Gene3D" id="1.20.120.1760">
    <property type="match status" value="1"/>
</dbReference>
<dbReference type="Pfam" id="PF01066">
    <property type="entry name" value="CDP-OH_P_transf"/>
    <property type="match status" value="1"/>
</dbReference>
<evidence type="ECO:0000256" key="2">
    <source>
        <dbReference type="ARBA" id="ARBA00004127"/>
    </source>
</evidence>
<feature type="transmembrane region" description="Helical" evidence="16">
    <location>
        <begin position="115"/>
        <end position="137"/>
    </location>
</feature>
<dbReference type="GO" id="GO:0016020">
    <property type="term" value="C:membrane"/>
    <property type="evidence" value="ECO:0007669"/>
    <property type="project" value="InterPro"/>
</dbReference>
<evidence type="ECO:0000256" key="9">
    <source>
        <dbReference type="ARBA" id="ARBA00022989"/>
    </source>
</evidence>
<dbReference type="GO" id="GO:0008654">
    <property type="term" value="P:phospholipid biosynthetic process"/>
    <property type="evidence" value="ECO:0007669"/>
    <property type="project" value="UniProtKB-KW"/>
</dbReference>
<evidence type="ECO:0000256" key="3">
    <source>
        <dbReference type="ARBA" id="ARBA00010441"/>
    </source>
</evidence>
<keyword evidence="18" id="KW-1185">Reference proteome</keyword>